<protein>
    <recommendedName>
        <fullName evidence="2">Bacteriophage T5 Orf172 DNA-binding domain-containing protein</fullName>
    </recommendedName>
</protein>
<feature type="compositionally biased region" description="Polar residues" evidence="1">
    <location>
        <begin position="429"/>
        <end position="445"/>
    </location>
</feature>
<feature type="domain" description="Bacteriophage T5 Orf172 DNA-binding" evidence="2">
    <location>
        <begin position="233"/>
        <end position="342"/>
    </location>
</feature>
<dbReference type="EMBL" id="WIWV01000123">
    <property type="protein sequence ID" value="KAF7713332.1"/>
    <property type="molecule type" value="Genomic_DNA"/>
</dbReference>
<evidence type="ECO:0000259" key="2">
    <source>
        <dbReference type="Pfam" id="PF10544"/>
    </source>
</evidence>
<evidence type="ECO:0000313" key="4">
    <source>
        <dbReference type="Proteomes" id="UP000631181"/>
    </source>
</evidence>
<evidence type="ECO:0000313" key="3">
    <source>
        <dbReference type="EMBL" id="KAF7713332.1"/>
    </source>
</evidence>
<feature type="compositionally biased region" description="Polar residues" evidence="1">
    <location>
        <begin position="469"/>
        <end position="499"/>
    </location>
</feature>
<comment type="caution">
    <text evidence="3">The sequence shown here is derived from an EMBL/GenBank/DDBJ whole genome shotgun (WGS) entry which is preliminary data.</text>
</comment>
<accession>A0A8J8VXF7</accession>
<dbReference type="AlphaFoldDB" id="A0A8J8VXF7"/>
<name>A0A8J8VXF7_9EURO</name>
<proteinExistence type="predicted"/>
<dbReference type="InterPro" id="IPR018306">
    <property type="entry name" value="Phage_T5_Orf172_DNA-bd"/>
</dbReference>
<keyword evidence="4" id="KW-1185">Reference proteome</keyword>
<evidence type="ECO:0000256" key="1">
    <source>
        <dbReference type="SAM" id="MobiDB-lite"/>
    </source>
</evidence>
<sequence>MGNKGPVFDTLPYTIDLVYNEDYSATCAYRIKGTGNCAIHLTKRSLKEANHILASNFSDLTKHPEEQRRSPAFFRILQNFAESRLCRNHAKHFDQAALQWCEEYRQTYRDVADTLTRCLALPGTQVHGVPLKATTSMKPQVSVISVEVDERECESDVAGSVEPKQDEEVEDSDIDGVTTIEKPLCGTPRDILDPGLPEIRSIQRNLTMNQETIINRIAAKICEPVEGKSSKTGWIYLLRVPSLGQGMYKFGHTTSGPPKHDRWVRHEKCYGPMEEILTSMTPCAYRLEQIILLEFRNNEYQLHEPCKQCKPPGNEPDKKPPRHHELLRVEKDEQLKERLKQWVSFFKDGPYRKSGTLRQKILENLPPKDDDLKRAIQDLLKSKRRTSSAKKYPPSSKRQSQGSVRGPIFTDSHANVRPQTPTADDYAGITSNLEHLHLSPSSTPSKAPREVPIRRANSPSPSKDEDITETASVSNESRPLQSSTPTGTADSSTEDSCTV</sequence>
<dbReference type="Proteomes" id="UP000631181">
    <property type="component" value="Unassembled WGS sequence"/>
</dbReference>
<organism evidence="3 4">
    <name type="scientific">Penicillium ucsense</name>
    <dbReference type="NCBI Taxonomy" id="2839758"/>
    <lineage>
        <taxon>Eukaryota</taxon>
        <taxon>Fungi</taxon>
        <taxon>Dikarya</taxon>
        <taxon>Ascomycota</taxon>
        <taxon>Pezizomycotina</taxon>
        <taxon>Eurotiomycetes</taxon>
        <taxon>Eurotiomycetidae</taxon>
        <taxon>Eurotiales</taxon>
        <taxon>Aspergillaceae</taxon>
        <taxon>Penicillium</taxon>
    </lineage>
</organism>
<reference evidence="3" key="1">
    <citation type="journal article" date="2020" name="Front. Microbiol.">
        <title>Gene regulatory networks of Penicillium echinulatum 2HH and Penicillium oxalicum 114-2 inferred by a computational biology approach.</title>
        <authorList>
            <person name="Lenz A.R."/>
            <person name="Galan-Vasquez E."/>
            <person name="Balbinot E."/>
            <person name="De Abreu F.P."/>
            <person name="De Oliveira N.S."/>
            <person name="Da Rosa L.O."/>
            <person name="De Avila E Silva S."/>
            <person name="Camassola M."/>
            <person name="Dillon A.J.P."/>
            <person name="Perez-Rueda E."/>
        </authorList>
    </citation>
    <scope>NUCLEOTIDE SEQUENCE</scope>
    <source>
        <strain evidence="3">S1M29</strain>
    </source>
</reference>
<dbReference type="Pfam" id="PF10544">
    <property type="entry name" value="T5orf172"/>
    <property type="match status" value="1"/>
</dbReference>
<gene>
    <name evidence="3" type="ORF">PECM_001287</name>
</gene>
<dbReference type="OrthoDB" id="4503155at2759"/>
<feature type="region of interest" description="Disordered" evidence="1">
    <location>
        <begin position="380"/>
        <end position="499"/>
    </location>
</feature>